<proteinExistence type="predicted"/>
<reference evidence="1" key="1">
    <citation type="submission" date="2009-04" db="EMBL/GenBank/DDBJ databases">
        <title>Novel enterobacterial integrative and conjugative elements (ICEs), including a mobilisable relateive of SPI-7.</title>
        <authorList>
            <person name="Seth-Smith H.M."/>
        </authorList>
    </citation>
    <scope>NUCLEOTIDE SEQUENCE</scope>
    <source>
        <strain evidence="1">5494-57</strain>
    </source>
</reference>
<name>F2Q936_SALET</name>
<sequence length="86" mass="9528">MLFIRTTQYKIVPKRQSADGVAVDVGFSDGNTTLQSPVNYCTRAPTTGADGLEHAENEVVEAVNFDALSRQEKRELAQRPSNNVRF</sequence>
<protein>
    <submittedName>
        <fullName evidence="1">Uncharacterized protein</fullName>
    </submittedName>
</protein>
<organism evidence="1">
    <name type="scientific">Salmonella enterica I</name>
    <dbReference type="NCBI Taxonomy" id="59201"/>
    <lineage>
        <taxon>Bacteria</taxon>
        <taxon>Pseudomonadati</taxon>
        <taxon>Pseudomonadota</taxon>
        <taxon>Gammaproteobacteria</taxon>
        <taxon>Enterobacterales</taxon>
        <taxon>Enterobacteriaceae</taxon>
        <taxon>Salmonella</taxon>
    </lineage>
</organism>
<dbReference type="AlphaFoldDB" id="F2Q936"/>
<dbReference type="EMBL" id="FN298496">
    <property type="protein sequence ID" value="CAX68132.1"/>
    <property type="molecule type" value="Genomic_DNA"/>
</dbReference>
<accession>F2Q936</accession>
<evidence type="ECO:0000313" key="1">
    <source>
        <dbReference type="EMBL" id="CAX68132.1"/>
    </source>
</evidence>